<dbReference type="InterPro" id="IPR003439">
    <property type="entry name" value="ABC_transporter-like_ATP-bd"/>
</dbReference>
<dbReference type="Gene3D" id="3.40.50.300">
    <property type="entry name" value="P-loop containing nucleotide triphosphate hydrolases"/>
    <property type="match status" value="1"/>
</dbReference>
<keyword evidence="2" id="KW-0813">Transport</keyword>
<sequence>MTTVCVNNIFKCFGNKEVLKGINIVFEEGKVYGLFGKNGAGKSTLLKIILGLLLPTQGSVSVFGKNPRDGGLKEVSYLSENLAGYFDLNAYDNIDIIAKMQGVKLRKEEIFKILESVNLKEVASKKVKDFSLGMKRRLQLAFAFCIGDKKLFILDEPTNGLDIEGVFWFKEKIKEVKEKKDKTIIISTHAFEELENVIDEFIIIHKGEIKKKSDVCDLEIKNKKFVKVSNKDTEKFTKLVDLLKLNYTRVANTEFIVEENEKINLLEQIVVNGIKLQRFETYRETIKSVFKAVTKE</sequence>
<comment type="similarity">
    <text evidence="1">Belongs to the ABC transporter superfamily.</text>
</comment>
<evidence type="ECO:0000256" key="1">
    <source>
        <dbReference type="ARBA" id="ARBA00005417"/>
    </source>
</evidence>
<accession>A0ABY1SAV0</accession>
<comment type="caution">
    <text evidence="6">The sequence shown here is derived from an EMBL/GenBank/DDBJ whole genome shotgun (WGS) entry which is preliminary data.</text>
</comment>
<feature type="domain" description="ABC transporter" evidence="5">
    <location>
        <begin position="4"/>
        <end position="231"/>
    </location>
</feature>
<evidence type="ECO:0000256" key="3">
    <source>
        <dbReference type="ARBA" id="ARBA00022741"/>
    </source>
</evidence>
<evidence type="ECO:0000313" key="6">
    <source>
        <dbReference type="EMBL" id="SMR94648.1"/>
    </source>
</evidence>
<gene>
    <name evidence="6" type="ORF">SAMN05216240_2197</name>
</gene>
<evidence type="ECO:0000256" key="4">
    <source>
        <dbReference type="ARBA" id="ARBA00022840"/>
    </source>
</evidence>
<dbReference type="InterPro" id="IPR027417">
    <property type="entry name" value="P-loop_NTPase"/>
</dbReference>
<reference evidence="6 7" key="1">
    <citation type="submission" date="2017-05" db="EMBL/GenBank/DDBJ databases">
        <authorList>
            <person name="Varghese N."/>
            <person name="Submissions S."/>
        </authorList>
    </citation>
    <scope>NUCLEOTIDE SEQUENCE [LARGE SCALE GENOMIC DNA]</scope>
    <source>
        <strain evidence="6 7">MACB1020</strain>
    </source>
</reference>
<dbReference type="Pfam" id="PF00005">
    <property type="entry name" value="ABC_tran"/>
    <property type="match status" value="1"/>
</dbReference>
<dbReference type="EMBL" id="FXXC01000001">
    <property type="protein sequence ID" value="SMR94648.1"/>
    <property type="molecule type" value="Genomic_DNA"/>
</dbReference>
<dbReference type="SUPFAM" id="SSF52540">
    <property type="entry name" value="P-loop containing nucleoside triphosphate hydrolases"/>
    <property type="match status" value="1"/>
</dbReference>
<name>A0ABY1SAV0_CALBS</name>
<evidence type="ECO:0000256" key="2">
    <source>
        <dbReference type="ARBA" id="ARBA00022448"/>
    </source>
</evidence>
<dbReference type="InterPro" id="IPR003593">
    <property type="entry name" value="AAA+_ATPase"/>
</dbReference>
<evidence type="ECO:0000259" key="5">
    <source>
        <dbReference type="PROSITE" id="PS50893"/>
    </source>
</evidence>
<dbReference type="PANTHER" id="PTHR43335">
    <property type="entry name" value="ABC TRANSPORTER, ATP-BINDING PROTEIN"/>
    <property type="match status" value="1"/>
</dbReference>
<keyword evidence="7" id="KW-1185">Reference proteome</keyword>
<keyword evidence="3" id="KW-0547">Nucleotide-binding</keyword>
<dbReference type="Proteomes" id="UP000196803">
    <property type="component" value="Unassembled WGS sequence"/>
</dbReference>
<protein>
    <submittedName>
        <fullName evidence="6">ABC-2 type transport system ATP-binding protein</fullName>
    </submittedName>
</protein>
<evidence type="ECO:0000313" key="7">
    <source>
        <dbReference type="Proteomes" id="UP000196803"/>
    </source>
</evidence>
<organism evidence="6 7">
    <name type="scientific">Caldicellulosiruptor bescii</name>
    <name type="common">Anaerocellum thermophilum</name>
    <dbReference type="NCBI Taxonomy" id="31899"/>
    <lineage>
        <taxon>Bacteria</taxon>
        <taxon>Bacillati</taxon>
        <taxon>Bacillota</taxon>
        <taxon>Bacillota incertae sedis</taxon>
        <taxon>Caldicellulosiruptorales</taxon>
        <taxon>Caldicellulosiruptoraceae</taxon>
        <taxon>Caldicellulosiruptor</taxon>
    </lineage>
</organism>
<keyword evidence="4 6" id="KW-0067">ATP-binding</keyword>
<dbReference type="PROSITE" id="PS50893">
    <property type="entry name" value="ABC_TRANSPORTER_2"/>
    <property type="match status" value="1"/>
</dbReference>
<dbReference type="GO" id="GO:0005524">
    <property type="term" value="F:ATP binding"/>
    <property type="evidence" value="ECO:0007669"/>
    <property type="project" value="UniProtKB-KW"/>
</dbReference>
<proteinExistence type="inferred from homology"/>
<dbReference type="SMART" id="SM00382">
    <property type="entry name" value="AAA"/>
    <property type="match status" value="1"/>
</dbReference>